<evidence type="ECO:0000313" key="2">
    <source>
        <dbReference type="Proteomes" id="UP000293781"/>
    </source>
</evidence>
<accession>A0A4Q7UCS8</accession>
<proteinExistence type="predicted"/>
<reference evidence="1 2" key="1">
    <citation type="submission" date="2019-02" db="EMBL/GenBank/DDBJ databases">
        <title>Sequencing the genomes of 1000 actinobacteria strains.</title>
        <authorList>
            <person name="Klenk H.-P."/>
        </authorList>
    </citation>
    <scope>NUCLEOTIDE SEQUENCE [LARGE SCALE GENOMIC DNA]</scope>
    <source>
        <strain evidence="1 2">DSM 45888</strain>
    </source>
</reference>
<name>A0A4Q7UCS8_9ACTN</name>
<organism evidence="1 2">
    <name type="scientific">Micromonospora violae</name>
    <dbReference type="NCBI Taxonomy" id="1278207"/>
    <lineage>
        <taxon>Bacteria</taxon>
        <taxon>Bacillati</taxon>
        <taxon>Actinomycetota</taxon>
        <taxon>Actinomycetes</taxon>
        <taxon>Micromonosporales</taxon>
        <taxon>Micromonosporaceae</taxon>
        <taxon>Micromonospora</taxon>
    </lineage>
</organism>
<dbReference type="EMBL" id="SHKK01000001">
    <property type="protein sequence ID" value="RZT77841.1"/>
    <property type="molecule type" value="Genomic_DNA"/>
</dbReference>
<keyword evidence="2" id="KW-1185">Reference proteome</keyword>
<dbReference type="AlphaFoldDB" id="A0A4Q7UCS8"/>
<evidence type="ECO:0000313" key="1">
    <source>
        <dbReference type="EMBL" id="RZT77841.1"/>
    </source>
</evidence>
<gene>
    <name evidence="1" type="ORF">EV382_1007</name>
</gene>
<dbReference type="Proteomes" id="UP000293781">
    <property type="component" value="Unassembled WGS sequence"/>
</dbReference>
<sequence length="130" mass="14209">MHGAIALLGATVADQEGDQLRQWTDVYGNNLLDFGTSVLAERIFTEQPYYRRARQLVGESGQEVLVELVVNTVEETASAIGAAAGTLVTTLTNANNRVSFRLLELLAEATGKPKRELVAELEAWASERYV</sequence>
<comment type="caution">
    <text evidence="1">The sequence shown here is derived from an EMBL/GenBank/DDBJ whole genome shotgun (WGS) entry which is preliminary data.</text>
</comment>
<protein>
    <submittedName>
        <fullName evidence="1">Uncharacterized protein</fullName>
    </submittedName>
</protein>